<dbReference type="EMBL" id="JAJA02000001">
    <property type="protein sequence ID" value="KWS06127.1"/>
    <property type="molecule type" value="Genomic_DNA"/>
</dbReference>
<dbReference type="AlphaFoldDB" id="A0A125MNC3"/>
<evidence type="ECO:0000256" key="1">
    <source>
        <dbReference type="SAM" id="SignalP"/>
    </source>
</evidence>
<sequence>MNKAWVVAVCLLWSATAVGSETKVHAGIGADASTVVVSDAAQSCSFDDEPDRVSVNSLFFDGADEIAPDKGIRRYATDAGATPRFGLEQNGRRLTPPIFDNLQLIGDSLIQVARGSCQGVIDIHGASVLPLAYASLEVDYTGERDSVVLIGGDKQGMQLIRIAAGGRHAVQRSGHYVRLSRYRDRNGAGTYWSTAQAAVGAIGLLAPDLSEVLPPRFDSIKFITTAIGGIEGCPDLRRRPGADAGLWLATAGHHVELLSECGQRHEADAVAKLVELRALNDGPSQLWPWNTLVGIALESQQDGRCVYLDARLAAFANTPRGVNGCRGAVTGSGMLAVPGDHADTQLFRFNARGEPSLVGRFAGQLYMQASDFIVLKRGAAYAVIDAAGRTPFGDEFEEAAPGCGAVPVSLRRGGLWYSLDVNTRALGKGTPGKPFFFSC</sequence>
<feature type="chain" id="PRO_5007178091" description="Secreted protein" evidence="1">
    <location>
        <begin position="20"/>
        <end position="439"/>
    </location>
</feature>
<accession>A0A125MNC3</accession>
<dbReference type="Proteomes" id="UP000023435">
    <property type="component" value="Unassembled WGS sequence"/>
</dbReference>
<evidence type="ECO:0008006" key="4">
    <source>
        <dbReference type="Google" id="ProtNLM"/>
    </source>
</evidence>
<keyword evidence="3" id="KW-1185">Reference proteome</keyword>
<name>A0A125MNC3_9GAMM</name>
<comment type="caution">
    <text evidence="2">The sequence shown here is derived from an EMBL/GenBank/DDBJ whole genome shotgun (WGS) entry which is preliminary data.</text>
</comment>
<keyword evidence="1" id="KW-0732">Signal</keyword>
<protein>
    <recommendedName>
        <fullName evidence="4">Secreted protein</fullName>
    </recommendedName>
</protein>
<proteinExistence type="predicted"/>
<reference evidence="2 3" key="1">
    <citation type="journal article" date="2014" name="Genome Announc.">
        <title>Draft Genome Sequence of Lysobacter capsici AZ78, a Bacterium Antagonistic to Plant-Pathogenic Oomycetes.</title>
        <authorList>
            <person name="Puopolo G."/>
            <person name="Sonego P."/>
            <person name="Engelen K."/>
            <person name="Pertot I."/>
        </authorList>
    </citation>
    <scope>NUCLEOTIDE SEQUENCE [LARGE SCALE GENOMIC DNA]</scope>
    <source>
        <strain evidence="2 3">AZ78</strain>
    </source>
</reference>
<evidence type="ECO:0000313" key="2">
    <source>
        <dbReference type="EMBL" id="KWS06127.1"/>
    </source>
</evidence>
<organism evidence="2 3">
    <name type="scientific">Lysobacter capsici AZ78</name>
    <dbReference type="NCBI Taxonomy" id="1444315"/>
    <lineage>
        <taxon>Bacteria</taxon>
        <taxon>Pseudomonadati</taxon>
        <taxon>Pseudomonadota</taxon>
        <taxon>Gammaproteobacteria</taxon>
        <taxon>Lysobacterales</taxon>
        <taxon>Lysobacteraceae</taxon>
        <taxon>Lysobacter</taxon>
    </lineage>
</organism>
<feature type="signal peptide" evidence="1">
    <location>
        <begin position="1"/>
        <end position="19"/>
    </location>
</feature>
<gene>
    <name evidence="2" type="ORF">AZ78_3681</name>
</gene>
<evidence type="ECO:0000313" key="3">
    <source>
        <dbReference type="Proteomes" id="UP000023435"/>
    </source>
</evidence>